<dbReference type="PIRSF" id="PIRSF021700">
    <property type="entry name" value="3_dmu_93_MTrfase"/>
    <property type="match status" value="1"/>
</dbReference>
<dbReference type="EMBL" id="LMZQ01000006">
    <property type="protein sequence ID" value="KRT16053.1"/>
    <property type="molecule type" value="Genomic_DNA"/>
</dbReference>
<dbReference type="PANTHER" id="PTHR33990:SF2">
    <property type="entry name" value="PHNB-LIKE DOMAIN-CONTAINING PROTEIN"/>
    <property type="match status" value="1"/>
</dbReference>
<evidence type="ECO:0000313" key="3">
    <source>
        <dbReference type="Proteomes" id="UP000051950"/>
    </source>
</evidence>
<gene>
    <name evidence="2" type="ORF">ASU31_11165</name>
</gene>
<comment type="caution">
    <text evidence="2">The sequence shown here is derived from an EMBL/GenBank/DDBJ whole genome shotgun (WGS) entry which is preliminary data.</text>
</comment>
<keyword evidence="3" id="KW-1185">Reference proteome</keyword>
<dbReference type="InterPro" id="IPR009725">
    <property type="entry name" value="3_dmu_93_MTrfase"/>
</dbReference>
<feature type="domain" description="PhnB-like" evidence="1">
    <location>
        <begin position="5"/>
        <end position="106"/>
    </location>
</feature>
<dbReference type="InterPro" id="IPR028973">
    <property type="entry name" value="PhnB-like"/>
</dbReference>
<dbReference type="PANTHER" id="PTHR33990">
    <property type="entry name" value="PROTEIN YJDN-RELATED"/>
    <property type="match status" value="1"/>
</dbReference>
<accession>A0A0T5VS57</accession>
<dbReference type="InterPro" id="IPR029068">
    <property type="entry name" value="Glyas_Bleomycin-R_OHBP_Dase"/>
</dbReference>
<name>A0A0T5VS57_9SPHI</name>
<evidence type="ECO:0000313" key="2">
    <source>
        <dbReference type="EMBL" id="KRT16053.1"/>
    </source>
</evidence>
<reference evidence="2 3" key="1">
    <citation type="submission" date="2015-11" db="EMBL/GenBank/DDBJ databases">
        <title>Sequence of Pedobacter ginsenosidimutans.</title>
        <authorList>
            <person name="Carson E."/>
            <person name="Keyser V."/>
            <person name="Newman J."/>
            <person name="Miller J."/>
        </authorList>
    </citation>
    <scope>NUCLEOTIDE SEQUENCE [LARGE SCALE GENOMIC DNA]</scope>
    <source>
        <strain evidence="2 3">KACC 14530</strain>
    </source>
</reference>
<dbReference type="RefSeq" id="WP_057932396.1">
    <property type="nucleotide sequence ID" value="NZ_LMZQ01000006.1"/>
</dbReference>
<dbReference type="OrthoDB" id="9806473at2"/>
<dbReference type="STRING" id="687842.ASU31_11165"/>
<proteinExistence type="predicted"/>
<evidence type="ECO:0000259" key="1">
    <source>
        <dbReference type="Pfam" id="PF06983"/>
    </source>
</evidence>
<dbReference type="Pfam" id="PF06983">
    <property type="entry name" value="3-dmu-9_3-mt"/>
    <property type="match status" value="1"/>
</dbReference>
<dbReference type="AlphaFoldDB" id="A0A0T5VS57"/>
<dbReference type="SUPFAM" id="SSF54593">
    <property type="entry name" value="Glyoxalase/Bleomycin resistance protein/Dihydroxybiphenyl dioxygenase"/>
    <property type="match status" value="1"/>
</dbReference>
<dbReference type="CDD" id="cd06588">
    <property type="entry name" value="PhnB_like"/>
    <property type="match status" value="1"/>
</dbReference>
<sequence length="141" mass="16035">MAKPLVTCLWFDGQAEEAAKYYCTVFKDSKITQVTPMVVTFELNGNKFMGLNGGPQFKFDEAISLMVNCDSQEEIDYYWDTFLNDGGAESVCGWLKDKFGLSWQIVPSNIGELMATPERAKRVMDVVMKMKKLDMKKMEEA</sequence>
<protein>
    <recommendedName>
        <fullName evidence="1">PhnB-like domain-containing protein</fullName>
    </recommendedName>
</protein>
<dbReference type="Gene3D" id="3.10.180.10">
    <property type="entry name" value="2,3-Dihydroxybiphenyl 1,2-Dioxygenase, domain 1"/>
    <property type="match status" value="1"/>
</dbReference>
<organism evidence="2 3">
    <name type="scientific">Pedobacter ginsenosidimutans</name>
    <dbReference type="NCBI Taxonomy" id="687842"/>
    <lineage>
        <taxon>Bacteria</taxon>
        <taxon>Pseudomonadati</taxon>
        <taxon>Bacteroidota</taxon>
        <taxon>Sphingobacteriia</taxon>
        <taxon>Sphingobacteriales</taxon>
        <taxon>Sphingobacteriaceae</taxon>
        <taxon>Pedobacter</taxon>
    </lineage>
</organism>
<dbReference type="Proteomes" id="UP000051950">
    <property type="component" value="Unassembled WGS sequence"/>
</dbReference>